<evidence type="ECO:0000313" key="2">
    <source>
        <dbReference type="EMBL" id="KAG2549448.1"/>
    </source>
</evidence>
<protein>
    <submittedName>
        <fullName evidence="2">Uncharacterized protein</fullName>
    </submittedName>
</protein>
<dbReference type="AlphaFoldDB" id="A0A8T0NKN2"/>
<dbReference type="Proteomes" id="UP000823388">
    <property type="component" value="Chromosome 9K"/>
</dbReference>
<evidence type="ECO:0000256" key="1">
    <source>
        <dbReference type="SAM" id="MobiDB-lite"/>
    </source>
</evidence>
<sequence>MYPFGWSPVGSPATERHGHGAAWSRPPLGQFRPSLRYSAIAKHPAQTRRKTSS</sequence>
<feature type="region of interest" description="Disordered" evidence="1">
    <location>
        <begin position="1"/>
        <end position="27"/>
    </location>
</feature>
<comment type="caution">
    <text evidence="2">The sequence shown here is derived from an EMBL/GenBank/DDBJ whole genome shotgun (WGS) entry which is preliminary data.</text>
</comment>
<organism evidence="2 3">
    <name type="scientific">Panicum virgatum</name>
    <name type="common">Blackwell switchgrass</name>
    <dbReference type="NCBI Taxonomy" id="38727"/>
    <lineage>
        <taxon>Eukaryota</taxon>
        <taxon>Viridiplantae</taxon>
        <taxon>Streptophyta</taxon>
        <taxon>Embryophyta</taxon>
        <taxon>Tracheophyta</taxon>
        <taxon>Spermatophyta</taxon>
        <taxon>Magnoliopsida</taxon>
        <taxon>Liliopsida</taxon>
        <taxon>Poales</taxon>
        <taxon>Poaceae</taxon>
        <taxon>PACMAD clade</taxon>
        <taxon>Panicoideae</taxon>
        <taxon>Panicodae</taxon>
        <taxon>Paniceae</taxon>
        <taxon>Panicinae</taxon>
        <taxon>Panicum</taxon>
        <taxon>Panicum sect. Hiantes</taxon>
    </lineage>
</organism>
<dbReference type="EMBL" id="CM029053">
    <property type="protein sequence ID" value="KAG2549448.1"/>
    <property type="molecule type" value="Genomic_DNA"/>
</dbReference>
<gene>
    <name evidence="2" type="ORF">PVAP13_9KG266913</name>
</gene>
<proteinExistence type="predicted"/>
<evidence type="ECO:0000313" key="3">
    <source>
        <dbReference type="Proteomes" id="UP000823388"/>
    </source>
</evidence>
<name>A0A8T0NKN2_PANVG</name>
<keyword evidence="3" id="KW-1185">Reference proteome</keyword>
<accession>A0A8T0NKN2</accession>
<reference evidence="2" key="1">
    <citation type="submission" date="2020-05" db="EMBL/GenBank/DDBJ databases">
        <title>WGS assembly of Panicum virgatum.</title>
        <authorList>
            <person name="Lovell J.T."/>
            <person name="Jenkins J."/>
            <person name="Shu S."/>
            <person name="Juenger T.E."/>
            <person name="Schmutz J."/>
        </authorList>
    </citation>
    <scope>NUCLEOTIDE SEQUENCE</scope>
    <source>
        <strain evidence="2">AP13</strain>
    </source>
</reference>